<dbReference type="Pfam" id="PF04972">
    <property type="entry name" value="BON"/>
    <property type="match status" value="1"/>
</dbReference>
<dbReference type="STRING" id="105559.Nwat_0379"/>
<dbReference type="SMART" id="SM00749">
    <property type="entry name" value="BON"/>
    <property type="match status" value="1"/>
</dbReference>
<dbReference type="Gene3D" id="3.30.1340.30">
    <property type="match status" value="1"/>
</dbReference>
<protein>
    <recommendedName>
        <fullName evidence="5">Osmotically-inducible protein Y</fullName>
    </recommendedName>
</protein>
<dbReference type="OrthoDB" id="7360581at2"/>
<organism evidence="7 8">
    <name type="scientific">Nitrosococcus watsoni (strain C-113)</name>
    <dbReference type="NCBI Taxonomy" id="105559"/>
    <lineage>
        <taxon>Bacteria</taxon>
        <taxon>Pseudomonadati</taxon>
        <taxon>Pseudomonadota</taxon>
        <taxon>Gammaproteobacteria</taxon>
        <taxon>Chromatiales</taxon>
        <taxon>Chromatiaceae</taxon>
        <taxon>Nitrosococcus</taxon>
    </lineage>
</organism>
<dbReference type="eggNOG" id="COG2823">
    <property type="taxonomic scope" value="Bacteria"/>
</dbReference>
<dbReference type="RefSeq" id="WP_013219459.1">
    <property type="nucleotide sequence ID" value="NC_014315.1"/>
</dbReference>
<proteinExistence type="predicted"/>
<evidence type="ECO:0000256" key="1">
    <source>
        <dbReference type="ARBA" id="ARBA00004418"/>
    </source>
</evidence>
<dbReference type="Proteomes" id="UP000000393">
    <property type="component" value="Chromosome"/>
</dbReference>
<evidence type="ECO:0000259" key="6">
    <source>
        <dbReference type="PROSITE" id="PS50914"/>
    </source>
</evidence>
<evidence type="ECO:0000256" key="4">
    <source>
        <dbReference type="ARBA" id="ARBA00022764"/>
    </source>
</evidence>
<dbReference type="GO" id="GO:0042597">
    <property type="term" value="C:periplasmic space"/>
    <property type="evidence" value="ECO:0007669"/>
    <property type="project" value="UniProtKB-SubCell"/>
</dbReference>
<keyword evidence="4" id="KW-0574">Periplasm</keyword>
<evidence type="ECO:0000313" key="8">
    <source>
        <dbReference type="Proteomes" id="UP000000393"/>
    </source>
</evidence>
<reference evidence="7 8" key="1">
    <citation type="submission" date="2010-06" db="EMBL/GenBank/DDBJ databases">
        <title>Complete sequence of chromosome of Nitrosococcus watsoni C-113.</title>
        <authorList>
            <consortium name="US DOE Joint Genome Institute"/>
            <person name="Lucas S."/>
            <person name="Copeland A."/>
            <person name="Lapidus A."/>
            <person name="Cheng J.-F."/>
            <person name="Bruce D."/>
            <person name="Goodwin L."/>
            <person name="Pitluck S."/>
            <person name="Malfatti S.A."/>
            <person name="Chain P.S.G."/>
            <person name="Land M."/>
            <person name="Hauser L."/>
            <person name="Kyrpides N."/>
            <person name="Ivanova N."/>
            <person name="Cambell M.A."/>
            <person name="Heidelberg J.F."/>
            <person name="Klotz M.G."/>
            <person name="Woyke T."/>
        </authorList>
    </citation>
    <scope>NUCLEOTIDE SEQUENCE [LARGE SCALE GENOMIC DNA]</scope>
    <source>
        <strain evidence="7 8">C-113</strain>
    </source>
</reference>
<evidence type="ECO:0000256" key="2">
    <source>
        <dbReference type="ARBA" id="ARBA00022729"/>
    </source>
</evidence>
<keyword evidence="8" id="KW-1185">Reference proteome</keyword>
<keyword evidence="2" id="KW-0732">Signal</keyword>
<dbReference type="PANTHER" id="PTHR34606:SF15">
    <property type="entry name" value="BON DOMAIN-CONTAINING PROTEIN"/>
    <property type="match status" value="1"/>
</dbReference>
<comment type="subcellular location">
    <subcellularLocation>
        <location evidence="1">Periplasm</location>
    </subcellularLocation>
</comment>
<dbReference type="KEGG" id="nwa:Nwat_0379"/>
<accession>D8K9R0</accession>
<feature type="domain" description="BON" evidence="6">
    <location>
        <begin position="36"/>
        <end position="103"/>
    </location>
</feature>
<evidence type="ECO:0000256" key="5">
    <source>
        <dbReference type="ARBA" id="ARBA00070588"/>
    </source>
</evidence>
<dbReference type="HOGENOM" id="CLU_098552_3_0_6"/>
<dbReference type="PROSITE" id="PS51257">
    <property type="entry name" value="PROKAR_LIPOPROTEIN"/>
    <property type="match status" value="1"/>
</dbReference>
<evidence type="ECO:0000313" key="7">
    <source>
        <dbReference type="EMBL" id="ADJ27349.1"/>
    </source>
</evidence>
<dbReference type="PANTHER" id="PTHR34606">
    <property type="entry name" value="BON DOMAIN-CONTAINING PROTEIN"/>
    <property type="match status" value="1"/>
</dbReference>
<dbReference type="InterPro" id="IPR007055">
    <property type="entry name" value="BON_dom"/>
</dbReference>
<dbReference type="InterPro" id="IPR014004">
    <property type="entry name" value="Transpt-assoc_nodulatn_dom_bac"/>
</dbReference>
<dbReference type="FunFam" id="3.30.1340.30:FF:000001">
    <property type="entry name" value="Molecular chaperone OsmY"/>
    <property type="match status" value="1"/>
</dbReference>
<name>D8K9R0_NITWC</name>
<sequence>MKNPIKYIGFMLIVFMAVLMLGCADSPKQSAGGYVDDAWITSKVKSSLLSDPLVSGTDVEVNTYQGVVQLSGFVATEEQSEEAEKIARSIKGVKDVENRITVK</sequence>
<dbReference type="AlphaFoldDB" id="D8K9R0"/>
<gene>
    <name evidence="7" type="ordered locus">Nwat_0379</name>
</gene>
<evidence type="ECO:0000256" key="3">
    <source>
        <dbReference type="ARBA" id="ARBA00022737"/>
    </source>
</evidence>
<dbReference type="PROSITE" id="PS50914">
    <property type="entry name" value="BON"/>
    <property type="match status" value="1"/>
</dbReference>
<keyword evidence="3" id="KW-0677">Repeat</keyword>
<dbReference type="EMBL" id="CP002086">
    <property type="protein sequence ID" value="ADJ27349.1"/>
    <property type="molecule type" value="Genomic_DNA"/>
</dbReference>
<dbReference type="InterPro" id="IPR051686">
    <property type="entry name" value="Lipoprotein_DolP"/>
</dbReference>